<organism evidence="1 2">
    <name type="scientific">Meloidogyne graminicola</name>
    <dbReference type="NCBI Taxonomy" id="189291"/>
    <lineage>
        <taxon>Eukaryota</taxon>
        <taxon>Metazoa</taxon>
        <taxon>Ecdysozoa</taxon>
        <taxon>Nematoda</taxon>
        <taxon>Chromadorea</taxon>
        <taxon>Rhabditida</taxon>
        <taxon>Tylenchina</taxon>
        <taxon>Tylenchomorpha</taxon>
        <taxon>Tylenchoidea</taxon>
        <taxon>Meloidogynidae</taxon>
        <taxon>Meloidogyninae</taxon>
        <taxon>Meloidogyne</taxon>
    </lineage>
</organism>
<accession>A0A8S9ZFL9</accession>
<dbReference type="Proteomes" id="UP000605970">
    <property type="component" value="Unassembled WGS sequence"/>
</dbReference>
<dbReference type="AlphaFoldDB" id="A0A8S9ZFL9"/>
<evidence type="ECO:0000313" key="2">
    <source>
        <dbReference type="Proteomes" id="UP000605970"/>
    </source>
</evidence>
<name>A0A8S9ZFL9_9BILA</name>
<sequence length="219" mass="25104">MPPRGCQMIVQLNMCFNLYQFIYYDQTRRYLFASCQFPIKEVLLIESKFSYGCMFKALNILIFFKFLSHSKSLISEAFKSIMIIAVLVALLVNSAFSMPYGTPGSPLKSVKALYSQGNAAQHFNSRENQAYLWNDPIGMEKNWGHDPNRMKNSMGQQNGKARKPHKFEDTISSPDLQEMTEAHERTKVNFDVANTSNEKEVNGCCCILLEKQKFSFLDC</sequence>
<comment type="caution">
    <text evidence="1">The sequence shown here is derived from an EMBL/GenBank/DDBJ whole genome shotgun (WGS) entry which is preliminary data.</text>
</comment>
<dbReference type="EMBL" id="JABEBT010000113">
    <property type="protein sequence ID" value="KAF7632071.1"/>
    <property type="molecule type" value="Genomic_DNA"/>
</dbReference>
<reference evidence="1" key="1">
    <citation type="journal article" date="2020" name="Ecol. Evol.">
        <title>Genome structure and content of the rice root-knot nematode (Meloidogyne graminicola).</title>
        <authorList>
            <person name="Phan N.T."/>
            <person name="Danchin E.G.J."/>
            <person name="Klopp C."/>
            <person name="Perfus-Barbeoch L."/>
            <person name="Kozlowski D.K."/>
            <person name="Koutsovoulos G.D."/>
            <person name="Lopez-Roques C."/>
            <person name="Bouchez O."/>
            <person name="Zahm M."/>
            <person name="Besnard G."/>
            <person name="Bellafiore S."/>
        </authorList>
    </citation>
    <scope>NUCLEOTIDE SEQUENCE</scope>
    <source>
        <strain evidence="1">VN-18</strain>
    </source>
</reference>
<protein>
    <submittedName>
        <fullName evidence="1">Uncharacterized protein</fullName>
    </submittedName>
</protein>
<proteinExistence type="predicted"/>
<gene>
    <name evidence="1" type="ORF">Mgra_00008518</name>
</gene>
<evidence type="ECO:0000313" key="1">
    <source>
        <dbReference type="EMBL" id="KAF7632071.1"/>
    </source>
</evidence>
<keyword evidence="2" id="KW-1185">Reference proteome</keyword>